<evidence type="ECO:0000259" key="7">
    <source>
        <dbReference type="Pfam" id="PF00281"/>
    </source>
</evidence>
<dbReference type="Pfam" id="PF00281">
    <property type="entry name" value="Ribosomal_L5"/>
    <property type="match status" value="1"/>
</dbReference>
<dbReference type="GO" id="GO:0005840">
    <property type="term" value="C:ribosome"/>
    <property type="evidence" value="ECO:0007669"/>
    <property type="project" value="UniProtKB-KW"/>
</dbReference>
<feature type="domain" description="Large ribosomal subunit protein uL5 N-terminal" evidence="7">
    <location>
        <begin position="24"/>
        <end position="80"/>
    </location>
</feature>
<dbReference type="NCBIfam" id="NF000585">
    <property type="entry name" value="PRK00010.1"/>
    <property type="match status" value="1"/>
</dbReference>
<sequence>MSNLKEQFNKQIRKDLKTKLQLKNNFQVPEIKKIVINAGLGEAKDSKEVLEDAISAIGQISGQKPRVNKSKKSIAGFKLREGQIVGASVTLRGQRMYDFLEKLVKISLPAIRDFRGLSSKSFDQFGNFSLGISDHTIFPEIKYDNAKNPISMQVNVNITAKDQNEGKVLLEAFGFPFEKRASVPNLNSGEENG</sequence>
<keyword evidence="2 5" id="KW-0689">Ribosomal protein</keyword>
<dbReference type="GO" id="GO:0006412">
    <property type="term" value="P:translation"/>
    <property type="evidence" value="ECO:0007669"/>
    <property type="project" value="UniProtKB-UniRule"/>
</dbReference>
<proteinExistence type="inferred from homology"/>
<protein>
    <recommendedName>
        <fullName evidence="4 5">Large ribosomal subunit protein uL5</fullName>
    </recommendedName>
</protein>
<keyword evidence="5" id="KW-0699">rRNA-binding</keyword>
<dbReference type="Pfam" id="PF00673">
    <property type="entry name" value="Ribosomal_L5_C"/>
    <property type="match status" value="1"/>
</dbReference>
<dbReference type="InterPro" id="IPR022803">
    <property type="entry name" value="Ribosomal_uL5_dom_sf"/>
</dbReference>
<name>A0A2M6YC93_9BACT</name>
<keyword evidence="5" id="KW-0694">RNA-binding</keyword>
<dbReference type="InterPro" id="IPR002132">
    <property type="entry name" value="Ribosomal_uL5"/>
</dbReference>
<dbReference type="GO" id="GO:0019843">
    <property type="term" value="F:rRNA binding"/>
    <property type="evidence" value="ECO:0007669"/>
    <property type="project" value="UniProtKB-UniRule"/>
</dbReference>
<evidence type="ECO:0000256" key="3">
    <source>
        <dbReference type="ARBA" id="ARBA00023274"/>
    </source>
</evidence>
<dbReference type="Proteomes" id="UP000229896">
    <property type="component" value="Unassembled WGS sequence"/>
</dbReference>
<evidence type="ECO:0000256" key="5">
    <source>
        <dbReference type="HAMAP-Rule" id="MF_01333"/>
    </source>
</evidence>
<comment type="similarity">
    <text evidence="1 5 6">Belongs to the universal ribosomal protein uL5 family.</text>
</comment>
<gene>
    <name evidence="5" type="primary">rplE</name>
    <name evidence="9" type="ORF">COT12_01895</name>
</gene>
<evidence type="ECO:0000313" key="10">
    <source>
        <dbReference type="Proteomes" id="UP000229896"/>
    </source>
</evidence>
<evidence type="ECO:0000256" key="2">
    <source>
        <dbReference type="ARBA" id="ARBA00022980"/>
    </source>
</evidence>
<keyword evidence="5" id="KW-0820">tRNA-binding</keyword>
<keyword evidence="3 5" id="KW-0687">Ribonucleoprotein</keyword>
<feature type="domain" description="Large ribosomal subunit protein uL5 C-terminal" evidence="8">
    <location>
        <begin position="85"/>
        <end position="177"/>
    </location>
</feature>
<dbReference type="InterPro" id="IPR020930">
    <property type="entry name" value="Ribosomal_uL5_bac-type"/>
</dbReference>
<dbReference type="InterPro" id="IPR031310">
    <property type="entry name" value="Ribosomal_uL5_N"/>
</dbReference>
<dbReference type="SUPFAM" id="SSF55282">
    <property type="entry name" value="RL5-like"/>
    <property type="match status" value="1"/>
</dbReference>
<comment type="function">
    <text evidence="5">This is 1 of the proteins that bind and probably mediate the attachment of the 5S RNA into the large ribosomal subunit, where it forms part of the central protuberance. In the 70S ribosome it contacts protein S13 of the 30S subunit (bridge B1b), connecting the 2 subunits; this bridge is implicated in subunit movement. Contacts the P site tRNA; the 5S rRNA and some of its associated proteins might help stabilize positioning of ribosome-bound tRNAs.</text>
</comment>
<dbReference type="GO" id="GO:1990904">
    <property type="term" value="C:ribonucleoprotein complex"/>
    <property type="evidence" value="ECO:0007669"/>
    <property type="project" value="UniProtKB-KW"/>
</dbReference>
<organism evidence="9 10">
    <name type="scientific">Candidatus Berkelbacteria bacterium CG08_land_8_20_14_0_20_39_8</name>
    <dbReference type="NCBI Taxonomy" id="1974511"/>
    <lineage>
        <taxon>Bacteria</taxon>
        <taxon>Candidatus Berkelbacteria</taxon>
    </lineage>
</organism>
<dbReference type="InterPro" id="IPR031309">
    <property type="entry name" value="Ribosomal_uL5_C"/>
</dbReference>
<evidence type="ECO:0000256" key="1">
    <source>
        <dbReference type="ARBA" id="ARBA00008553"/>
    </source>
</evidence>
<dbReference type="GO" id="GO:0003735">
    <property type="term" value="F:structural constituent of ribosome"/>
    <property type="evidence" value="ECO:0007669"/>
    <property type="project" value="InterPro"/>
</dbReference>
<comment type="caution">
    <text evidence="9">The sequence shown here is derived from an EMBL/GenBank/DDBJ whole genome shotgun (WGS) entry which is preliminary data.</text>
</comment>
<dbReference type="EMBL" id="PEXI01000058">
    <property type="protein sequence ID" value="PIU24284.1"/>
    <property type="molecule type" value="Genomic_DNA"/>
</dbReference>
<dbReference type="FunFam" id="3.30.1440.10:FF:000001">
    <property type="entry name" value="50S ribosomal protein L5"/>
    <property type="match status" value="1"/>
</dbReference>
<dbReference type="PIRSF" id="PIRSF002161">
    <property type="entry name" value="Ribosomal_L5"/>
    <property type="match status" value="1"/>
</dbReference>
<dbReference type="AlphaFoldDB" id="A0A2M6YC93"/>
<evidence type="ECO:0000256" key="4">
    <source>
        <dbReference type="ARBA" id="ARBA00035245"/>
    </source>
</evidence>
<evidence type="ECO:0000259" key="8">
    <source>
        <dbReference type="Pfam" id="PF00673"/>
    </source>
</evidence>
<dbReference type="GO" id="GO:0000049">
    <property type="term" value="F:tRNA binding"/>
    <property type="evidence" value="ECO:0007669"/>
    <property type="project" value="UniProtKB-UniRule"/>
</dbReference>
<reference evidence="10" key="1">
    <citation type="submission" date="2017-09" db="EMBL/GenBank/DDBJ databases">
        <title>Depth-based differentiation of microbial function through sediment-hosted aquifers and enrichment of novel symbionts in the deep terrestrial subsurface.</title>
        <authorList>
            <person name="Probst A.J."/>
            <person name="Ladd B."/>
            <person name="Jarett J.K."/>
            <person name="Geller-Mcgrath D.E."/>
            <person name="Sieber C.M.K."/>
            <person name="Emerson J.B."/>
            <person name="Anantharaman K."/>
            <person name="Thomas B.C."/>
            <person name="Malmstrom R."/>
            <person name="Stieglmeier M."/>
            <person name="Klingl A."/>
            <person name="Woyke T."/>
            <person name="Ryan C.M."/>
            <person name="Banfield J.F."/>
        </authorList>
    </citation>
    <scope>NUCLEOTIDE SEQUENCE [LARGE SCALE GENOMIC DNA]</scope>
</reference>
<accession>A0A2M6YC93</accession>
<comment type="subunit">
    <text evidence="5">Part of the 50S ribosomal subunit; part of the 5S rRNA/L5/L18/L25 subcomplex. Contacts the 5S rRNA and the P site tRNA. Forms a bridge to the 30S subunit in the 70S ribosome.</text>
</comment>
<evidence type="ECO:0000256" key="6">
    <source>
        <dbReference type="RuleBase" id="RU003930"/>
    </source>
</evidence>
<dbReference type="PANTHER" id="PTHR11994">
    <property type="entry name" value="60S RIBOSOMAL PROTEIN L11-RELATED"/>
    <property type="match status" value="1"/>
</dbReference>
<evidence type="ECO:0000313" key="9">
    <source>
        <dbReference type="EMBL" id="PIU24284.1"/>
    </source>
</evidence>
<dbReference type="Gene3D" id="3.30.1440.10">
    <property type="match status" value="1"/>
</dbReference>
<dbReference type="HAMAP" id="MF_01333_B">
    <property type="entry name" value="Ribosomal_uL5_B"/>
    <property type="match status" value="1"/>
</dbReference>